<keyword evidence="4 10" id="KW-0645">Protease</keyword>
<evidence type="ECO:0000256" key="11">
    <source>
        <dbReference type="SAM" id="MobiDB-lite"/>
    </source>
</evidence>
<evidence type="ECO:0000256" key="7">
    <source>
        <dbReference type="ARBA" id="ARBA00022825"/>
    </source>
</evidence>
<dbReference type="InterPro" id="IPR015500">
    <property type="entry name" value="Peptidase_S8_subtilisin-rel"/>
</dbReference>
<dbReference type="NCBIfam" id="TIGR03921">
    <property type="entry name" value="T7SS_mycosin"/>
    <property type="match status" value="1"/>
</dbReference>
<dbReference type="Pfam" id="PF00082">
    <property type="entry name" value="Peptidase_S8"/>
    <property type="match status" value="1"/>
</dbReference>
<feature type="signal peptide" evidence="13">
    <location>
        <begin position="1"/>
        <end position="31"/>
    </location>
</feature>
<feature type="chain" id="PRO_5038077357" evidence="13">
    <location>
        <begin position="32"/>
        <end position="434"/>
    </location>
</feature>
<dbReference type="PRINTS" id="PR00723">
    <property type="entry name" value="SUBTILISIN"/>
</dbReference>
<feature type="transmembrane region" description="Helical" evidence="12">
    <location>
        <begin position="353"/>
        <end position="377"/>
    </location>
</feature>
<name>A0A917U5T1_9ACTN</name>
<dbReference type="PROSITE" id="PS51892">
    <property type="entry name" value="SUBTILASE"/>
    <property type="match status" value="1"/>
</dbReference>
<dbReference type="Gene3D" id="3.40.50.200">
    <property type="entry name" value="Peptidase S8/S53 domain"/>
    <property type="match status" value="1"/>
</dbReference>
<evidence type="ECO:0000256" key="1">
    <source>
        <dbReference type="ARBA" id="ARBA00004162"/>
    </source>
</evidence>
<dbReference type="PANTHER" id="PTHR43806">
    <property type="entry name" value="PEPTIDASE S8"/>
    <property type="match status" value="1"/>
</dbReference>
<comment type="subcellular location">
    <subcellularLocation>
        <location evidence="1">Cell membrane</location>
        <topology evidence="1">Single-pass membrane protein</topology>
    </subcellularLocation>
</comment>
<dbReference type="InterPro" id="IPR000209">
    <property type="entry name" value="Peptidase_S8/S53_dom"/>
</dbReference>
<dbReference type="RefSeq" id="WP_189048920.1">
    <property type="nucleotide sequence ID" value="NZ_BMNB01000033.1"/>
</dbReference>
<comment type="caution">
    <text evidence="15">The sequence shown here is derived from an EMBL/GenBank/DDBJ whole genome shotgun (WGS) entry which is preliminary data.</text>
</comment>
<feature type="active site" description="Charge relay system" evidence="10">
    <location>
        <position position="64"/>
    </location>
</feature>
<organism evidence="15 16">
    <name type="scientific">Micromonospora sonchi</name>
    <dbReference type="NCBI Taxonomy" id="1763543"/>
    <lineage>
        <taxon>Bacteria</taxon>
        <taxon>Bacillati</taxon>
        <taxon>Actinomycetota</taxon>
        <taxon>Actinomycetes</taxon>
        <taxon>Micromonosporales</taxon>
        <taxon>Micromonosporaceae</taxon>
        <taxon>Micromonospora</taxon>
    </lineage>
</organism>
<keyword evidence="6 10" id="KW-0378">Hydrolase</keyword>
<keyword evidence="8 12" id="KW-1133">Transmembrane helix</keyword>
<accession>A0A917U5T1</accession>
<evidence type="ECO:0000313" key="15">
    <source>
        <dbReference type="EMBL" id="GGM60582.1"/>
    </source>
</evidence>
<reference evidence="15" key="1">
    <citation type="journal article" date="2014" name="Int. J. Syst. Evol. Microbiol.">
        <title>Complete genome sequence of Corynebacterium casei LMG S-19264T (=DSM 44701T), isolated from a smear-ripened cheese.</title>
        <authorList>
            <consortium name="US DOE Joint Genome Institute (JGI-PGF)"/>
            <person name="Walter F."/>
            <person name="Albersmeier A."/>
            <person name="Kalinowski J."/>
            <person name="Ruckert C."/>
        </authorList>
    </citation>
    <scope>NUCLEOTIDE SEQUENCE</scope>
    <source>
        <strain evidence="15">CGMCC 4.7312</strain>
    </source>
</reference>
<feature type="active site" description="Charge relay system" evidence="10">
    <location>
        <position position="261"/>
    </location>
</feature>
<dbReference type="InterPro" id="IPR050131">
    <property type="entry name" value="Peptidase_S8_subtilisin-like"/>
</dbReference>
<keyword evidence="9 12" id="KW-0472">Membrane</keyword>
<evidence type="ECO:0000256" key="2">
    <source>
        <dbReference type="ARBA" id="ARBA00011073"/>
    </source>
</evidence>
<dbReference type="InterPro" id="IPR036852">
    <property type="entry name" value="Peptidase_S8/S53_dom_sf"/>
</dbReference>
<proteinExistence type="inferred from homology"/>
<evidence type="ECO:0000256" key="8">
    <source>
        <dbReference type="ARBA" id="ARBA00022989"/>
    </source>
</evidence>
<evidence type="ECO:0000313" key="16">
    <source>
        <dbReference type="Proteomes" id="UP000608890"/>
    </source>
</evidence>
<evidence type="ECO:0000256" key="4">
    <source>
        <dbReference type="ARBA" id="ARBA00022670"/>
    </source>
</evidence>
<dbReference type="PANTHER" id="PTHR43806:SF11">
    <property type="entry name" value="CEREVISIN-RELATED"/>
    <property type="match status" value="1"/>
</dbReference>
<keyword evidence="3" id="KW-1003">Cell membrane</keyword>
<dbReference type="AlphaFoldDB" id="A0A917U5T1"/>
<dbReference type="PROSITE" id="PS00137">
    <property type="entry name" value="SUBTILASE_HIS"/>
    <property type="match status" value="1"/>
</dbReference>
<dbReference type="GO" id="GO:0004252">
    <property type="term" value="F:serine-type endopeptidase activity"/>
    <property type="evidence" value="ECO:0007669"/>
    <property type="project" value="UniProtKB-UniRule"/>
</dbReference>
<protein>
    <submittedName>
        <fullName evidence="15">Type VII secretion-associated serine protease</fullName>
    </submittedName>
</protein>
<dbReference type="EMBL" id="BMNB01000033">
    <property type="protein sequence ID" value="GGM60582.1"/>
    <property type="molecule type" value="Genomic_DNA"/>
</dbReference>
<evidence type="ECO:0000256" key="3">
    <source>
        <dbReference type="ARBA" id="ARBA00022475"/>
    </source>
</evidence>
<dbReference type="PROSITE" id="PS00136">
    <property type="entry name" value="SUBTILASE_ASP"/>
    <property type="match status" value="1"/>
</dbReference>
<dbReference type="InterPro" id="IPR023834">
    <property type="entry name" value="T7SS_pept_S8A_mycosin"/>
</dbReference>
<sequence length="434" mass="44973">MHVLTRSAAAAALSTVSVLAALALPAAPALADSVRDDSWHVKTLELAEMHKVTQGEGIVVAVIDTGVDAKHPDLKDNVLPGVDLYDDDSLGQVDREREGHGTGVASLIAGHGHGPGNRNGVLGIAPKAKILPVTIKGKRSPLIAPAALAAGIDWAVDNGADVVNVSLSSSFNDDLNRAVARAYQRNVVVVAAAGNDTDVLVGSPASHPGCISVNGVDRKGVISKKASVPGTLDLRIDIAAPGQDIVLAIPGGRYGTATGSSNSSAIVAGAAALIKAKYPDLTSYQLFQRLLETTKDAGEPGHDFYYGWGVLDLREALTGEPDGRGSRTASAAPAPDGVERWADPREREDGILIFVWSVIIAVLILLVGGVVGTVMLLRGRARRRQAELADQDPQLAGDDPAMPHVPPQGGPAAPTHGPGQPTETTDDVWRRPSG</sequence>
<gene>
    <name evidence="15" type="ORF">GCM10011608_52070</name>
</gene>
<evidence type="ECO:0000256" key="9">
    <source>
        <dbReference type="ARBA" id="ARBA00023136"/>
    </source>
</evidence>
<evidence type="ECO:0000256" key="13">
    <source>
        <dbReference type="SAM" id="SignalP"/>
    </source>
</evidence>
<dbReference type="Proteomes" id="UP000608890">
    <property type="component" value="Unassembled WGS sequence"/>
</dbReference>
<dbReference type="InterPro" id="IPR023827">
    <property type="entry name" value="Peptidase_S8_Asp-AS"/>
</dbReference>
<evidence type="ECO:0000256" key="10">
    <source>
        <dbReference type="PROSITE-ProRule" id="PRU01240"/>
    </source>
</evidence>
<feature type="region of interest" description="Disordered" evidence="11">
    <location>
        <begin position="319"/>
        <end position="342"/>
    </location>
</feature>
<keyword evidence="5 12" id="KW-0812">Transmembrane</keyword>
<feature type="active site" description="Charge relay system" evidence="10">
    <location>
        <position position="100"/>
    </location>
</feature>
<evidence type="ECO:0000256" key="6">
    <source>
        <dbReference type="ARBA" id="ARBA00022801"/>
    </source>
</evidence>
<reference evidence="15" key="2">
    <citation type="submission" date="2020-09" db="EMBL/GenBank/DDBJ databases">
        <authorList>
            <person name="Sun Q."/>
            <person name="Zhou Y."/>
        </authorList>
    </citation>
    <scope>NUCLEOTIDE SEQUENCE</scope>
    <source>
        <strain evidence="15">CGMCC 4.7312</strain>
    </source>
</reference>
<feature type="domain" description="Peptidase S8/S53" evidence="14">
    <location>
        <begin position="55"/>
        <end position="309"/>
    </location>
</feature>
<dbReference type="InterPro" id="IPR022398">
    <property type="entry name" value="Peptidase_S8_His-AS"/>
</dbReference>
<evidence type="ECO:0000256" key="12">
    <source>
        <dbReference type="SAM" id="Phobius"/>
    </source>
</evidence>
<evidence type="ECO:0000256" key="5">
    <source>
        <dbReference type="ARBA" id="ARBA00022692"/>
    </source>
</evidence>
<dbReference type="GO" id="GO:0006508">
    <property type="term" value="P:proteolysis"/>
    <property type="evidence" value="ECO:0007669"/>
    <property type="project" value="UniProtKB-KW"/>
</dbReference>
<dbReference type="GO" id="GO:0005886">
    <property type="term" value="C:plasma membrane"/>
    <property type="evidence" value="ECO:0007669"/>
    <property type="project" value="UniProtKB-SubCell"/>
</dbReference>
<dbReference type="SUPFAM" id="SSF52743">
    <property type="entry name" value="Subtilisin-like"/>
    <property type="match status" value="1"/>
</dbReference>
<evidence type="ECO:0000259" key="14">
    <source>
        <dbReference type="Pfam" id="PF00082"/>
    </source>
</evidence>
<keyword evidence="13" id="KW-0732">Signal</keyword>
<feature type="region of interest" description="Disordered" evidence="11">
    <location>
        <begin position="388"/>
        <end position="434"/>
    </location>
</feature>
<comment type="similarity">
    <text evidence="2 10">Belongs to the peptidase S8 family.</text>
</comment>
<keyword evidence="16" id="KW-1185">Reference proteome</keyword>
<keyword evidence="7 10" id="KW-0720">Serine protease</keyword>